<evidence type="ECO:0000313" key="10">
    <source>
        <dbReference type="Proteomes" id="UP000270190"/>
    </source>
</evidence>
<evidence type="ECO:0000256" key="8">
    <source>
        <dbReference type="SAM" id="Phobius"/>
    </source>
</evidence>
<feature type="transmembrane region" description="Helical" evidence="8">
    <location>
        <begin position="226"/>
        <end position="252"/>
    </location>
</feature>
<dbReference type="InterPro" id="IPR002549">
    <property type="entry name" value="AI-2E-like"/>
</dbReference>
<evidence type="ECO:0000256" key="1">
    <source>
        <dbReference type="ARBA" id="ARBA00004651"/>
    </source>
</evidence>
<dbReference type="Pfam" id="PF01594">
    <property type="entry name" value="AI-2E_transport"/>
    <property type="match status" value="1"/>
</dbReference>
<comment type="subcellular location">
    <subcellularLocation>
        <location evidence="1">Cell membrane</location>
        <topology evidence="1">Multi-pass membrane protein</topology>
    </subcellularLocation>
</comment>
<organism evidence="9 10">
    <name type="scientific">Brochothrix thermosphacta</name>
    <name type="common">Microbacterium thermosphactum</name>
    <dbReference type="NCBI Taxonomy" id="2756"/>
    <lineage>
        <taxon>Bacteria</taxon>
        <taxon>Bacillati</taxon>
        <taxon>Bacillota</taxon>
        <taxon>Bacilli</taxon>
        <taxon>Bacillales</taxon>
        <taxon>Listeriaceae</taxon>
        <taxon>Brochothrix</taxon>
    </lineage>
</organism>
<dbReference type="AlphaFoldDB" id="A0A2X0QIV9"/>
<dbReference type="EMBL" id="OUNC01000015">
    <property type="protein sequence ID" value="SPP28534.1"/>
    <property type="molecule type" value="Genomic_DNA"/>
</dbReference>
<evidence type="ECO:0000256" key="3">
    <source>
        <dbReference type="ARBA" id="ARBA00022448"/>
    </source>
</evidence>
<proteinExistence type="inferred from homology"/>
<evidence type="ECO:0000313" key="9">
    <source>
        <dbReference type="EMBL" id="SPP28534.1"/>
    </source>
</evidence>
<comment type="similarity">
    <text evidence="2">Belongs to the autoinducer-2 exporter (AI-2E) (TC 2.A.86) family.</text>
</comment>
<keyword evidence="4" id="KW-1003">Cell membrane</keyword>
<feature type="transmembrane region" description="Helical" evidence="8">
    <location>
        <begin position="264"/>
        <end position="292"/>
    </location>
</feature>
<name>A0A2X0QIV9_BROTH</name>
<feature type="transmembrane region" description="Helical" evidence="8">
    <location>
        <begin position="70"/>
        <end position="92"/>
    </location>
</feature>
<evidence type="ECO:0000256" key="4">
    <source>
        <dbReference type="ARBA" id="ARBA00022475"/>
    </source>
</evidence>
<sequence length="366" mass="40375">MFKNSKLFFWTVEILAIALLLYLFTQMSFLFGPIRTFISTIFMPMLLAGFIFYMLNPVVGLIEKLKVKRIWAIVIVFFLIIGVIGLFAYMIFPPLANQLVELGKAVPGYWSKANDYFDKLLTNPQIQNLDIENMLKEANLNVSKIVNSIISNATSSITSIIGVIASVTITIVTVPFIVFFMFKDGHKFSGKAVKFFPRAVQEEAGTILSQMSKTISSYISGQTLDCLCVGILTFVGYLIIGQPYALLLGVIAGSTNIIPYLGPWIGLLPAVIIGIFISPWQAIAVIIVVLIVQQIDSNIMNPLIVGRSLNVHPLTIIIVLLVAGNLAGLLGMLLAVPTYAVAKTVIINIAKMWRLNKESRLEVKEP</sequence>
<feature type="transmembrane region" description="Helical" evidence="8">
    <location>
        <begin position="37"/>
        <end position="58"/>
    </location>
</feature>
<evidence type="ECO:0000256" key="6">
    <source>
        <dbReference type="ARBA" id="ARBA00022989"/>
    </source>
</evidence>
<feature type="transmembrane region" description="Helical" evidence="8">
    <location>
        <begin position="7"/>
        <end position="25"/>
    </location>
</feature>
<evidence type="ECO:0000256" key="7">
    <source>
        <dbReference type="ARBA" id="ARBA00023136"/>
    </source>
</evidence>
<keyword evidence="6 8" id="KW-1133">Transmembrane helix</keyword>
<keyword evidence="5 8" id="KW-0812">Transmembrane</keyword>
<gene>
    <name evidence="9" type="ORF">BTBSAS_220031</name>
</gene>
<dbReference type="Proteomes" id="UP000270190">
    <property type="component" value="Unassembled WGS sequence"/>
</dbReference>
<keyword evidence="3" id="KW-0813">Transport</keyword>
<dbReference type="PANTHER" id="PTHR21716">
    <property type="entry name" value="TRANSMEMBRANE PROTEIN"/>
    <property type="match status" value="1"/>
</dbReference>
<keyword evidence="7 8" id="KW-0472">Membrane</keyword>
<dbReference type="GO" id="GO:0055085">
    <property type="term" value="P:transmembrane transport"/>
    <property type="evidence" value="ECO:0007669"/>
    <property type="project" value="TreeGrafter"/>
</dbReference>
<accession>A0A2X0QIV9</accession>
<dbReference type="GO" id="GO:0005886">
    <property type="term" value="C:plasma membrane"/>
    <property type="evidence" value="ECO:0007669"/>
    <property type="project" value="UniProtKB-SubCell"/>
</dbReference>
<reference evidence="10" key="1">
    <citation type="submission" date="2018-04" db="EMBL/GenBank/DDBJ databases">
        <authorList>
            <person name="Illikoud N."/>
        </authorList>
    </citation>
    <scope>NUCLEOTIDE SEQUENCE [LARGE SCALE GENOMIC DNA]</scope>
</reference>
<feature type="transmembrane region" description="Helical" evidence="8">
    <location>
        <begin position="160"/>
        <end position="182"/>
    </location>
</feature>
<dbReference type="PANTHER" id="PTHR21716:SF53">
    <property type="entry name" value="PERMEASE PERM-RELATED"/>
    <property type="match status" value="1"/>
</dbReference>
<protein>
    <submittedName>
        <fullName evidence="9">Putative membrane protein containing permease domain</fullName>
    </submittedName>
</protein>
<evidence type="ECO:0000256" key="2">
    <source>
        <dbReference type="ARBA" id="ARBA00009773"/>
    </source>
</evidence>
<evidence type="ECO:0000256" key="5">
    <source>
        <dbReference type="ARBA" id="ARBA00022692"/>
    </source>
</evidence>
<dbReference type="RefSeq" id="WP_029091989.1">
    <property type="nucleotide sequence ID" value="NZ_CBCPKC010000013.1"/>
</dbReference>